<protein>
    <recommendedName>
        <fullName evidence="2">Death domain-containing protein</fullName>
    </recommendedName>
</protein>
<sequence length="502" mass="59199">MLRDLKGYKKCQISTSSLFYYYILKQIQKLRKHIEDVAVEEPYMGERIPLNWLTFDDQKEKISGGKPVMTLKQVMKGIEMEDEPELLTMLKFYHDLGHIIYFGGDGAKKSKTLKDVVILDPHWLINAFKKILIVEPRKEQTVKYRQSWNLLKDEGILEDLLIDLVWQSISEHKQALLDLMDKFDLLCKRVDEEEEHSSPASSMARQPCLAKASYYVPSMLRQRTSRPIQLETIEKNSSVFFVDFKEFLPDGLYHRLVVRALRWSQDLGGRKPDLLYDRASFYVDEHHQFALQMVHQPKRAYIKVSVIRAEVIPPPQSVKKPSADVTRKVKDFVEENLLNLKTMWIERVDYCISVQCPDKKHKVIHFLPLDECMVNSAVDCYFEYSRVSIKTDEIQAMFKQKSPEEEASAREERQPMSDIFFREIANDIGREWKRLATNLHLKHVAVFKIEIEHRESVDEQIFQMLVLWRQKRGNKVNEMRKELIDALIKVDRRDLADKVRDY</sequence>
<dbReference type="PROSITE" id="PS50017">
    <property type="entry name" value="DEATH_DOMAIN"/>
    <property type="match status" value="1"/>
</dbReference>
<evidence type="ECO:0000256" key="1">
    <source>
        <dbReference type="ARBA" id="ARBA00022737"/>
    </source>
</evidence>
<dbReference type="OMA" id="NDIGREW"/>
<dbReference type="InterPro" id="IPR016729">
    <property type="entry name" value="FADD"/>
</dbReference>
<dbReference type="GeneID" id="119731912"/>
<dbReference type="PANTHER" id="PTHR15077">
    <property type="entry name" value="FAS-ASSOCIATING DEATH DOMAIN-CONTAINING PROTEIN FADD"/>
    <property type="match status" value="1"/>
</dbReference>
<dbReference type="AlphaFoldDB" id="A0A914ACP8"/>
<dbReference type="Pfam" id="PF16095">
    <property type="entry name" value="COR-A"/>
    <property type="match status" value="1"/>
</dbReference>
<evidence type="ECO:0000313" key="4">
    <source>
        <dbReference type="Proteomes" id="UP000887568"/>
    </source>
</evidence>
<keyword evidence="1" id="KW-0677">Repeat</keyword>
<organism evidence="3 4">
    <name type="scientific">Patiria miniata</name>
    <name type="common">Bat star</name>
    <name type="synonym">Asterina miniata</name>
    <dbReference type="NCBI Taxonomy" id="46514"/>
    <lineage>
        <taxon>Eukaryota</taxon>
        <taxon>Metazoa</taxon>
        <taxon>Echinodermata</taxon>
        <taxon>Eleutherozoa</taxon>
        <taxon>Asterozoa</taxon>
        <taxon>Asteroidea</taxon>
        <taxon>Valvatacea</taxon>
        <taxon>Valvatida</taxon>
        <taxon>Asterinidae</taxon>
        <taxon>Patiria</taxon>
    </lineage>
</organism>
<dbReference type="InterPro" id="IPR011029">
    <property type="entry name" value="DEATH-like_dom_sf"/>
</dbReference>
<dbReference type="Proteomes" id="UP000887568">
    <property type="component" value="Unplaced"/>
</dbReference>
<dbReference type="Pfam" id="PF00531">
    <property type="entry name" value="Death"/>
    <property type="match status" value="1"/>
</dbReference>
<dbReference type="InterPro" id="IPR000488">
    <property type="entry name" value="Death_dom"/>
</dbReference>
<dbReference type="Gene3D" id="1.10.10.10">
    <property type="entry name" value="Winged helix-like DNA-binding domain superfamily/Winged helix DNA-binding domain"/>
    <property type="match status" value="1"/>
</dbReference>
<evidence type="ECO:0000313" key="3">
    <source>
        <dbReference type="EnsemblMetazoa" id="XP_038061124.1"/>
    </source>
</evidence>
<feature type="domain" description="Death" evidence="2">
    <location>
        <begin position="417"/>
        <end position="502"/>
    </location>
</feature>
<dbReference type="GO" id="GO:0007165">
    <property type="term" value="P:signal transduction"/>
    <property type="evidence" value="ECO:0007669"/>
    <property type="project" value="InterPro"/>
</dbReference>
<dbReference type="InterPro" id="IPR036388">
    <property type="entry name" value="WH-like_DNA-bd_sf"/>
</dbReference>
<evidence type="ECO:0000259" key="2">
    <source>
        <dbReference type="PROSITE" id="PS50017"/>
    </source>
</evidence>
<reference evidence="3" key="1">
    <citation type="submission" date="2022-11" db="UniProtKB">
        <authorList>
            <consortium name="EnsemblMetazoa"/>
        </authorList>
    </citation>
    <scope>IDENTIFICATION</scope>
</reference>
<dbReference type="CDD" id="cd01670">
    <property type="entry name" value="Death"/>
    <property type="match status" value="1"/>
</dbReference>
<dbReference type="SUPFAM" id="SSF47986">
    <property type="entry name" value="DEATH domain"/>
    <property type="match status" value="1"/>
</dbReference>
<dbReference type="RefSeq" id="XP_038061124.1">
    <property type="nucleotide sequence ID" value="XM_038205196.1"/>
</dbReference>
<accession>A0A914ACP8</accession>
<dbReference type="Gene3D" id="1.10.533.10">
    <property type="entry name" value="Death Domain, Fas"/>
    <property type="match status" value="1"/>
</dbReference>
<dbReference type="OrthoDB" id="5979738at2759"/>
<keyword evidence="4" id="KW-1185">Reference proteome</keyword>
<proteinExistence type="predicted"/>
<dbReference type="EnsemblMetazoa" id="XM_038205196.1">
    <property type="protein sequence ID" value="XP_038061124.1"/>
    <property type="gene ID" value="LOC119731912"/>
</dbReference>
<dbReference type="InterPro" id="IPR032171">
    <property type="entry name" value="COR-A"/>
</dbReference>
<name>A0A914ACP8_PATMI</name>